<dbReference type="SUPFAM" id="SSF48179">
    <property type="entry name" value="6-phosphogluconate dehydrogenase C-terminal domain-like"/>
    <property type="match status" value="1"/>
</dbReference>
<comment type="catalytic activity">
    <reaction evidence="4">
        <text>(R)-pantoate + NADP(+) = 2-dehydropantoate + NADPH + H(+)</text>
        <dbReference type="Rhea" id="RHEA:16233"/>
        <dbReference type="ChEBI" id="CHEBI:11561"/>
        <dbReference type="ChEBI" id="CHEBI:15378"/>
        <dbReference type="ChEBI" id="CHEBI:15980"/>
        <dbReference type="ChEBI" id="CHEBI:57783"/>
        <dbReference type="ChEBI" id="CHEBI:58349"/>
        <dbReference type="EC" id="1.1.1.169"/>
    </reaction>
</comment>
<dbReference type="InterPro" id="IPR003710">
    <property type="entry name" value="ApbA"/>
</dbReference>
<dbReference type="InterPro" id="IPR013332">
    <property type="entry name" value="KPR_N"/>
</dbReference>
<feature type="domain" description="Ketopantoate reductase C-terminal" evidence="6">
    <location>
        <begin position="195"/>
        <end position="318"/>
    </location>
</feature>
<comment type="function">
    <text evidence="4">Catalyzes the NADPH-dependent reduction of ketopantoate into pantoic acid.</text>
</comment>
<evidence type="ECO:0000313" key="7">
    <source>
        <dbReference type="EMBL" id="MVB12781.1"/>
    </source>
</evidence>
<dbReference type="EC" id="1.1.1.169" evidence="4"/>
<feature type="domain" description="Ketopantoate reductase N-terminal" evidence="5">
    <location>
        <begin position="26"/>
        <end position="166"/>
    </location>
</feature>
<dbReference type="NCBIfam" id="TIGR00745">
    <property type="entry name" value="apbA_panE"/>
    <property type="match status" value="1"/>
</dbReference>
<sequence length="322" mass="35100">MRERNRAYGSPRHTYGGIQMEIKKAAMIGLGAIGSVYGKLLHQAYGDDFAVIAGGARARRLKKNGMKVNGQPFFPSVAEPGAEFAADLILVCVKNYQLDQAIEDIRGFVGPGTVLLPLLNGVTAKTRLKRAYPENEVLNGLSIYIDAVRTESGVVNTKDGVIQFGEDDNAVLSPEVALVRDYLNGAGIKTEVCPDMIRAVWKKWMMNVGVNQVSAITRSPYGKIASVPSTLRLFHEAMMEVVALAKASGIDLSEADAREFEAMMGNFSPEGKTSMLQDVEAKRQTEVDYFAGTVVELGKELKVPTPVNHVLFLLLQSIQSLY</sequence>
<comment type="caution">
    <text evidence="7">The sequence shown here is derived from an EMBL/GenBank/DDBJ whole genome shotgun (WGS) entry which is preliminary data.</text>
</comment>
<keyword evidence="4" id="KW-0566">Pantothenate biosynthesis</keyword>
<dbReference type="InterPro" id="IPR013328">
    <property type="entry name" value="6PGD_dom2"/>
</dbReference>
<dbReference type="FunFam" id="1.10.1040.10:FF:000017">
    <property type="entry name" value="2-dehydropantoate 2-reductase"/>
    <property type="match status" value="1"/>
</dbReference>
<evidence type="ECO:0000259" key="5">
    <source>
        <dbReference type="Pfam" id="PF02558"/>
    </source>
</evidence>
<evidence type="ECO:0000313" key="8">
    <source>
        <dbReference type="Proteomes" id="UP000469440"/>
    </source>
</evidence>
<dbReference type="GO" id="GO:0005737">
    <property type="term" value="C:cytoplasm"/>
    <property type="evidence" value="ECO:0007669"/>
    <property type="project" value="TreeGrafter"/>
</dbReference>
<proteinExistence type="inferred from homology"/>
<keyword evidence="3 4" id="KW-0560">Oxidoreductase</keyword>
<dbReference type="Proteomes" id="UP000469440">
    <property type="component" value="Unassembled WGS sequence"/>
</dbReference>
<evidence type="ECO:0000256" key="2">
    <source>
        <dbReference type="ARBA" id="ARBA00022857"/>
    </source>
</evidence>
<dbReference type="InterPro" id="IPR013752">
    <property type="entry name" value="KPA_reductase"/>
</dbReference>
<evidence type="ECO:0000256" key="1">
    <source>
        <dbReference type="ARBA" id="ARBA00007870"/>
    </source>
</evidence>
<dbReference type="AlphaFoldDB" id="A0A6N8I3Q3"/>
<protein>
    <recommendedName>
        <fullName evidence="4">2-dehydropantoate 2-reductase</fullName>
        <ecNumber evidence="4">1.1.1.169</ecNumber>
    </recommendedName>
    <alternativeName>
        <fullName evidence="4">Ketopantoate reductase</fullName>
    </alternativeName>
</protein>
<dbReference type="PANTHER" id="PTHR21708">
    <property type="entry name" value="PROBABLE 2-DEHYDROPANTOATE 2-REDUCTASE"/>
    <property type="match status" value="1"/>
</dbReference>
<comment type="similarity">
    <text evidence="1 4">Belongs to the ketopantoate reductase family.</text>
</comment>
<comment type="pathway">
    <text evidence="4">Cofactor biosynthesis; (R)-pantothenate biosynthesis; (R)-pantoate from 3-methyl-2-oxobutanoate: step 2/2.</text>
</comment>
<name>A0A6N8I3Q3_9FIRM</name>
<dbReference type="InterPro" id="IPR008927">
    <property type="entry name" value="6-PGluconate_DH-like_C_sf"/>
</dbReference>
<dbReference type="InterPro" id="IPR036291">
    <property type="entry name" value="NAD(P)-bd_dom_sf"/>
</dbReference>
<evidence type="ECO:0000256" key="3">
    <source>
        <dbReference type="ARBA" id="ARBA00023002"/>
    </source>
</evidence>
<dbReference type="Pfam" id="PF08546">
    <property type="entry name" value="ApbA_C"/>
    <property type="match status" value="1"/>
</dbReference>
<evidence type="ECO:0000256" key="4">
    <source>
        <dbReference type="RuleBase" id="RU362068"/>
    </source>
</evidence>
<keyword evidence="2 4" id="KW-0521">NADP</keyword>
<dbReference type="SUPFAM" id="SSF51735">
    <property type="entry name" value="NAD(P)-binding Rossmann-fold domains"/>
    <property type="match status" value="1"/>
</dbReference>
<dbReference type="GO" id="GO:0008677">
    <property type="term" value="F:2-dehydropantoate 2-reductase activity"/>
    <property type="evidence" value="ECO:0007669"/>
    <property type="project" value="UniProtKB-EC"/>
</dbReference>
<dbReference type="Gene3D" id="1.10.1040.10">
    <property type="entry name" value="N-(1-d-carboxylethyl)-l-norvaline Dehydrogenase, domain 2"/>
    <property type="match status" value="1"/>
</dbReference>
<dbReference type="Gene3D" id="3.40.50.720">
    <property type="entry name" value="NAD(P)-binding Rossmann-like Domain"/>
    <property type="match status" value="1"/>
</dbReference>
<evidence type="ECO:0000259" key="6">
    <source>
        <dbReference type="Pfam" id="PF08546"/>
    </source>
</evidence>
<dbReference type="UniPathway" id="UPA00028">
    <property type="reaction ID" value="UER00004"/>
</dbReference>
<reference evidence="7 8" key="1">
    <citation type="submission" date="2019-09" db="EMBL/GenBank/DDBJ databases">
        <title>Genome sequence of Clostridium sp. EA1.</title>
        <authorList>
            <person name="Poehlein A."/>
            <person name="Bengelsdorf F.R."/>
            <person name="Daniel R."/>
        </authorList>
    </citation>
    <scope>NUCLEOTIDE SEQUENCE [LARGE SCALE GENOMIC DNA]</scope>
    <source>
        <strain evidence="7 8">EA1</strain>
    </source>
</reference>
<dbReference type="EMBL" id="VWXL01000103">
    <property type="protein sequence ID" value="MVB12781.1"/>
    <property type="molecule type" value="Genomic_DNA"/>
</dbReference>
<dbReference type="Pfam" id="PF02558">
    <property type="entry name" value="ApbA"/>
    <property type="match status" value="1"/>
</dbReference>
<accession>A0A6N8I3Q3</accession>
<organism evidence="7 8">
    <name type="scientific">Caproicibacter fermentans</name>
    <dbReference type="NCBI Taxonomy" id="2576756"/>
    <lineage>
        <taxon>Bacteria</taxon>
        <taxon>Bacillati</taxon>
        <taxon>Bacillota</taxon>
        <taxon>Clostridia</taxon>
        <taxon>Eubacteriales</taxon>
        <taxon>Acutalibacteraceae</taxon>
        <taxon>Caproicibacter</taxon>
    </lineage>
</organism>
<keyword evidence="8" id="KW-1185">Reference proteome</keyword>
<dbReference type="GO" id="GO:0015940">
    <property type="term" value="P:pantothenate biosynthetic process"/>
    <property type="evidence" value="ECO:0007669"/>
    <property type="project" value="UniProtKB-UniPathway"/>
</dbReference>
<gene>
    <name evidence="7" type="primary">panE_2</name>
    <name evidence="7" type="ORF">CAFE_35260</name>
</gene>
<dbReference type="InterPro" id="IPR051402">
    <property type="entry name" value="KPR-Related"/>
</dbReference>
<dbReference type="PANTHER" id="PTHR21708:SF26">
    <property type="entry name" value="2-DEHYDROPANTOATE 2-REDUCTASE"/>
    <property type="match status" value="1"/>
</dbReference>